<dbReference type="Proteomes" id="UP000320300">
    <property type="component" value="Unassembled WGS sequence"/>
</dbReference>
<dbReference type="Gene3D" id="3.40.50.2000">
    <property type="entry name" value="Glycogen Phosphorylase B"/>
    <property type="match status" value="2"/>
</dbReference>
<dbReference type="Pfam" id="PF13439">
    <property type="entry name" value="Glyco_transf_4"/>
    <property type="match status" value="1"/>
</dbReference>
<evidence type="ECO:0000313" key="3">
    <source>
        <dbReference type="EMBL" id="SMO96482.1"/>
    </source>
</evidence>
<dbReference type="InterPro" id="IPR001296">
    <property type="entry name" value="Glyco_trans_1"/>
</dbReference>
<dbReference type="RefSeq" id="WP_142530520.1">
    <property type="nucleotide sequence ID" value="NZ_CBCSJO010000012.1"/>
</dbReference>
<reference evidence="3 4" key="1">
    <citation type="submission" date="2017-05" db="EMBL/GenBank/DDBJ databases">
        <authorList>
            <person name="Varghese N."/>
            <person name="Submissions S."/>
        </authorList>
    </citation>
    <scope>NUCLEOTIDE SEQUENCE [LARGE SCALE GENOMIC DNA]</scope>
    <source>
        <strain evidence="3 4">DSM 19036</strain>
    </source>
</reference>
<evidence type="ECO:0000259" key="1">
    <source>
        <dbReference type="Pfam" id="PF00534"/>
    </source>
</evidence>
<sequence length="384" mass="42650">MRVLVVHTYYKLKGGEDSVVANEIALLRGAGAEVEQLTFSNSGSTLLKLLQVPFNYGSYRKTLRKIREFKPDVVHIHNLHFSGSAAVVYAIDQMKVPVVMTLHNYRLLCPSGSLYHNNELFMDSLEPGFAWQAVKKGVYQNSKAITFWIAASMYLHEKLGTWKKINRFIVLGKHSKDLFALSKFGRFADHIVVKPNFCFSGSVSTETGSGYLYIGRLTEEKGLPVLLKAFAASGHSLNIVGTGPLEELVKEYSSGYSNISFLGAQPIEKVYEMMEKTRALIFPSVWYETFGMVVIEAFSRGVPVIASDLGNIKNLVDDGVNGLRFTAGDEGDLMKKVAYFEEQPAEARAAFRANARQAYLNQYSPEANAVQLIGLYREIAPGAD</sequence>
<organism evidence="3 4">
    <name type="scientific">Pedobacter westerhofensis</name>
    <dbReference type="NCBI Taxonomy" id="425512"/>
    <lineage>
        <taxon>Bacteria</taxon>
        <taxon>Pseudomonadati</taxon>
        <taxon>Bacteroidota</taxon>
        <taxon>Sphingobacteriia</taxon>
        <taxon>Sphingobacteriales</taxon>
        <taxon>Sphingobacteriaceae</taxon>
        <taxon>Pedobacter</taxon>
    </lineage>
</organism>
<evidence type="ECO:0000259" key="2">
    <source>
        <dbReference type="Pfam" id="PF13439"/>
    </source>
</evidence>
<dbReference type="InterPro" id="IPR028098">
    <property type="entry name" value="Glyco_trans_4-like_N"/>
</dbReference>
<feature type="domain" description="Glycosyl transferase family 1" evidence="1">
    <location>
        <begin position="211"/>
        <end position="357"/>
    </location>
</feature>
<dbReference type="InterPro" id="IPR050194">
    <property type="entry name" value="Glycosyltransferase_grp1"/>
</dbReference>
<dbReference type="PANTHER" id="PTHR45947:SF13">
    <property type="entry name" value="TRANSFERASE"/>
    <property type="match status" value="1"/>
</dbReference>
<gene>
    <name evidence="3" type="ORF">SAMN06265348_11393</name>
</gene>
<protein>
    <submittedName>
        <fullName evidence="3">Glycosyltransferase involved in cell wall bisynthesis</fullName>
    </submittedName>
</protein>
<dbReference type="SUPFAM" id="SSF53756">
    <property type="entry name" value="UDP-Glycosyltransferase/glycogen phosphorylase"/>
    <property type="match status" value="1"/>
</dbReference>
<dbReference type="GO" id="GO:0016757">
    <property type="term" value="F:glycosyltransferase activity"/>
    <property type="evidence" value="ECO:0007669"/>
    <property type="project" value="InterPro"/>
</dbReference>
<proteinExistence type="predicted"/>
<dbReference type="Pfam" id="PF00534">
    <property type="entry name" value="Glycos_transf_1"/>
    <property type="match status" value="1"/>
</dbReference>
<name>A0A521FJT4_9SPHI</name>
<dbReference type="OrthoDB" id="9787111at2"/>
<evidence type="ECO:0000313" key="4">
    <source>
        <dbReference type="Proteomes" id="UP000320300"/>
    </source>
</evidence>
<dbReference type="PANTHER" id="PTHR45947">
    <property type="entry name" value="SULFOQUINOVOSYL TRANSFERASE SQD2"/>
    <property type="match status" value="1"/>
</dbReference>
<keyword evidence="4" id="KW-1185">Reference proteome</keyword>
<keyword evidence="3" id="KW-0808">Transferase</keyword>
<feature type="domain" description="Glycosyltransferase subfamily 4-like N-terminal" evidence="2">
    <location>
        <begin position="49"/>
        <end position="111"/>
    </location>
</feature>
<dbReference type="EMBL" id="FXTN01000013">
    <property type="protein sequence ID" value="SMO96482.1"/>
    <property type="molecule type" value="Genomic_DNA"/>
</dbReference>
<dbReference type="AlphaFoldDB" id="A0A521FJT4"/>
<accession>A0A521FJT4</accession>